<protein>
    <submittedName>
        <fullName evidence="1">Uncharacterized protein</fullName>
    </submittedName>
</protein>
<dbReference type="AlphaFoldDB" id="A0A3Q9FNE5"/>
<accession>A0A3Q9FNE5</accession>
<reference evidence="1 2" key="1">
    <citation type="submission" date="2018-12" db="EMBL/GenBank/DDBJ databases">
        <title>Flammeovirga pectinis sp. nov., isolated from the gut of the Korean scallop, Patinopecten yessoensis.</title>
        <authorList>
            <person name="Bae J.-W."/>
            <person name="Jeong Y.-S."/>
            <person name="Kang W."/>
        </authorList>
    </citation>
    <scope>NUCLEOTIDE SEQUENCE [LARGE SCALE GENOMIC DNA]</scope>
    <source>
        <strain evidence="1 2">L12M1</strain>
    </source>
</reference>
<dbReference type="KEGG" id="fll:EI427_18555"/>
<keyword evidence="2" id="KW-1185">Reference proteome</keyword>
<dbReference type="EMBL" id="CP034562">
    <property type="protein sequence ID" value="AZQ64153.1"/>
    <property type="molecule type" value="Genomic_DNA"/>
</dbReference>
<name>A0A3Q9FNE5_9BACT</name>
<dbReference type="OrthoDB" id="977554at2"/>
<evidence type="ECO:0000313" key="1">
    <source>
        <dbReference type="EMBL" id="AZQ64153.1"/>
    </source>
</evidence>
<evidence type="ECO:0000313" key="2">
    <source>
        <dbReference type="Proteomes" id="UP000267268"/>
    </source>
</evidence>
<gene>
    <name evidence="1" type="ORF">EI427_18555</name>
</gene>
<organism evidence="1 2">
    <name type="scientific">Flammeovirga pectinis</name>
    <dbReference type="NCBI Taxonomy" id="2494373"/>
    <lineage>
        <taxon>Bacteria</taxon>
        <taxon>Pseudomonadati</taxon>
        <taxon>Bacteroidota</taxon>
        <taxon>Cytophagia</taxon>
        <taxon>Cytophagales</taxon>
        <taxon>Flammeovirgaceae</taxon>
        <taxon>Flammeovirga</taxon>
    </lineage>
</organism>
<dbReference type="Proteomes" id="UP000267268">
    <property type="component" value="Chromosome 1"/>
</dbReference>
<sequence length="206" mass="23073">MGALVSVARGKKSVEENAFYSSTPAYSHIILDNTNYKIGVKTADKYEFKLALNKDEAKFDVPFEIKGDTLILSKIPDDIEKKIKYVQLNLPEKNLEVQMLSSNLNIDSYSGNTLKLDLDESDLNILPEAIKKISKVEVNSRNKSTLRCYSNVAELQLNINDSEFKALGSVDNVSGEIADKSYVYITNPGNTNLQKDADSKINYSYR</sequence>
<dbReference type="RefSeq" id="WP_126617555.1">
    <property type="nucleotide sequence ID" value="NZ_CP034562.1"/>
</dbReference>
<proteinExistence type="predicted"/>